<feature type="compositionally biased region" description="Basic and acidic residues" evidence="1">
    <location>
        <begin position="1508"/>
        <end position="1522"/>
    </location>
</feature>
<feature type="region of interest" description="Disordered" evidence="1">
    <location>
        <begin position="194"/>
        <end position="214"/>
    </location>
</feature>
<accession>A0A0N0DSI1</accession>
<protein>
    <submittedName>
        <fullName evidence="2">Uncharacterized protein</fullName>
    </submittedName>
</protein>
<proteinExistence type="predicted"/>
<dbReference type="RefSeq" id="XP_015654551.1">
    <property type="nucleotide sequence ID" value="XM_015806680.1"/>
</dbReference>
<evidence type="ECO:0000256" key="1">
    <source>
        <dbReference type="SAM" id="MobiDB-lite"/>
    </source>
</evidence>
<organism evidence="2 3">
    <name type="scientific">Leptomonas pyrrhocoris</name>
    <name type="common">Firebug parasite</name>
    <dbReference type="NCBI Taxonomy" id="157538"/>
    <lineage>
        <taxon>Eukaryota</taxon>
        <taxon>Discoba</taxon>
        <taxon>Euglenozoa</taxon>
        <taxon>Kinetoplastea</taxon>
        <taxon>Metakinetoplastina</taxon>
        <taxon>Trypanosomatida</taxon>
        <taxon>Trypanosomatidae</taxon>
        <taxon>Leishmaniinae</taxon>
        <taxon>Leptomonas</taxon>
    </lineage>
</organism>
<dbReference type="GeneID" id="26908169"/>
<dbReference type="Proteomes" id="UP000037923">
    <property type="component" value="Unassembled WGS sequence"/>
</dbReference>
<dbReference type="EMBL" id="LGTL01000021">
    <property type="protein sequence ID" value="KPA76112.1"/>
    <property type="molecule type" value="Genomic_DNA"/>
</dbReference>
<feature type="compositionally biased region" description="Polar residues" evidence="1">
    <location>
        <begin position="333"/>
        <end position="353"/>
    </location>
</feature>
<feature type="compositionally biased region" description="Pro residues" evidence="1">
    <location>
        <begin position="1549"/>
        <end position="1561"/>
    </location>
</feature>
<feature type="region of interest" description="Disordered" evidence="1">
    <location>
        <begin position="327"/>
        <end position="353"/>
    </location>
</feature>
<gene>
    <name evidence="2" type="ORF">ABB37_07884</name>
</gene>
<reference evidence="2 3" key="1">
    <citation type="submission" date="2015-07" db="EMBL/GenBank/DDBJ databases">
        <title>High-quality genome of monoxenous trypanosomatid Leptomonas pyrrhocoris.</title>
        <authorList>
            <person name="Flegontov P."/>
            <person name="Butenko A."/>
            <person name="Firsov S."/>
            <person name="Vlcek C."/>
            <person name="Logacheva M.D."/>
            <person name="Field M."/>
            <person name="Filatov D."/>
            <person name="Flegontova O."/>
            <person name="Gerasimov E."/>
            <person name="Jackson A.P."/>
            <person name="Kelly S."/>
            <person name="Opperdoes F."/>
            <person name="O'Reilly A."/>
            <person name="Votypka J."/>
            <person name="Yurchenko V."/>
            <person name="Lukes J."/>
        </authorList>
    </citation>
    <scope>NUCLEOTIDE SEQUENCE [LARGE SCALE GENOMIC DNA]</scope>
    <source>
        <strain evidence="2">H10</strain>
    </source>
</reference>
<sequence length="1748" mass="190588">MSLALKIDKYRTAKRIAAEARHLHSRLVNNCLLDTPSQQTDYPSINRLSQGALLRSTILRTRPVDEKGKRFESAFCFRIHERCSLLAAVNTDELKDAAELAAVTEALRIIPTSTEWGRILKVFDSDLFVAFIRLLKCLNGAAAVEISRKVPPRPSNDDLGYSSRVDMISQVFKATVSVELASIDEMDLQSVSRGDQLTPASASNADASSSNENAWRETRQRMPLHYDFGVSGDWAFSVRDAIKLAIANSFDVLENHVIEEWREVGKEAALLLNELRLGGSSTSELDTGHLNSALTSHSFPARVIDNVGECGDEMLVRWTVRSQQKRSDVRISPSRSEQNDSTELGESGENSFPTSVEIIGAQRTTGLDDAGKTQTVTEYTVCAFPVALPRRRNKNSFYVNGVGVKHIRDQMLWQQRCLPGAMLMSTAVQRRALYRHYDPHFSKAQLYDLSRKTAKGSHLTARNCVRTPSEFTRNFLPLFAALSCSVPSALSASTSESNDKTAASRSNGALLHSAASSQNVWYCPDVVVMLAIIRSTLRLSHDSFPEVKFDQKAVHDPVRRVRELTMGLYGDVDVYTKVRVEWATPRGTFVASAESDPARHSTSNTCRSSPSQWLSCEDTGHPRGPLPLLVAAVCSLFDQVMASRPSALQHYPVIPVKEPFLRRGLDFLFYSWFGATPQVRCFAIGTAAPMAEVKAGAGLRWRSPPDGFTSSDVGAYMTRAMLFYDFLGQRVLFAETHASDVVDAVARLDALAMEVNHIHQDVPMPVSAARGRPLRSISHWQQWRVAREHLERAVKSLAAPAASTTSSAMGMSVAATSPAPSSLMLQHLLRCCIDSCANEVSALWTVVDVLARVALPTPLRSASSTGVVDNSSADVLTVHYTPDSSSTEERAGGVAAAVADRIGGDEEELLWLGRRHVPWRSRPLGKETAPPPAGVVELRLDTQAFTFSGSACTASKESARSVSFRCRVDPLCSSDSSCDGGDGSAGQAFTGVLPALTVLCRAALRYVWAKVNESCHAIANQLPSIEELLGWCMTADPVLAREADGFPPFEARFYAAPKLLGELLQGIAGKYSCSYSAVLPNANSADTTTKGGCPKVDIDALSAPASFTATLVQPSTVFYRSEVLLVNPHNTGVEEAEDDGGPWSASSRHAAAQSAPPCVECTLFIDGIMRSCNNSISHRPYLPSSFGSPAASSKPVTTTAGYVLGRGVGRTKREAWRSAAWQALRLQFPLALAQMEVLRDVTELTQHPDQLSLLSQRKNDGSTVAIPSTAQQRELLLPALPVCGLRWQWRQTVRSPHGSHPSVTSCHRDQSTLPITFVCSVDLLYADDAQTPLPGVTATATSAGEAYVLAGKKLLQLVGEARLKKHASGLPSPSFSDSAWGLTAVGWTAASSSTLTAATASESSRQLPYANWRLSTHFTKSIWHAYAGALSVYFGEDMIVELLRDMRDEQVEDGDKRQAELPASARAFHNLSTIQVRSRYEGGYQPAAYHAAGSRAAGCWGDGGDGSLKREHARRVDTDDVRASSSSSSSCLRFRQTPASLLARHPPRRPSPQPPSPPPSFPSAQQTATTSTPSLSLAGENQPFTILRATSWWLRDLVEQCAMLRQTREELNGLLRGRLHDIERIQRTSRWSPAERVAAMVQRWTGCHAEVRLRGSAFPSSSSASSPADSMWVAEVLLRICVVRLGRSSRNRRRDGQLPQGKRPETGRMFWARQPGVWVVGRAAAATSDEAAWRLYCDVCEAVREAAP</sequence>
<comment type="caution">
    <text evidence="2">The sequence shown here is derived from an EMBL/GenBank/DDBJ whole genome shotgun (WGS) entry which is preliminary data.</text>
</comment>
<name>A0A0N0DSI1_LEPPY</name>
<feature type="compositionally biased region" description="Low complexity" evidence="1">
    <location>
        <begin position="200"/>
        <end position="213"/>
    </location>
</feature>
<evidence type="ECO:0000313" key="3">
    <source>
        <dbReference type="Proteomes" id="UP000037923"/>
    </source>
</evidence>
<evidence type="ECO:0000313" key="2">
    <source>
        <dbReference type="EMBL" id="KPA76112.1"/>
    </source>
</evidence>
<feature type="compositionally biased region" description="Low complexity" evidence="1">
    <location>
        <begin position="1562"/>
        <end position="1577"/>
    </location>
</feature>
<dbReference type="VEuPathDB" id="TriTrypDB:LpyrH10_21_0200"/>
<keyword evidence="3" id="KW-1185">Reference proteome</keyword>
<feature type="region of interest" description="Disordered" evidence="1">
    <location>
        <begin position="1508"/>
        <end position="1578"/>
    </location>
</feature>
<dbReference type="OMA" id="WHAYAGA"/>
<dbReference type="OrthoDB" id="261706at2759"/>